<protein>
    <submittedName>
        <fullName evidence="1">Uncharacterized protein</fullName>
    </submittedName>
</protein>
<dbReference type="Proteomes" id="UP001359485">
    <property type="component" value="Unassembled WGS sequence"/>
</dbReference>
<name>A0ABR1BAE8_POLSC</name>
<dbReference type="InterPro" id="IPR027640">
    <property type="entry name" value="Kinesin-like_fam"/>
</dbReference>
<keyword evidence="2" id="KW-1185">Reference proteome</keyword>
<evidence type="ECO:0000313" key="2">
    <source>
        <dbReference type="Proteomes" id="UP001359485"/>
    </source>
</evidence>
<dbReference type="EMBL" id="JAWJWF010000001">
    <property type="protein sequence ID" value="KAK6640438.1"/>
    <property type="molecule type" value="Genomic_DNA"/>
</dbReference>
<gene>
    <name evidence="1" type="ORF">RUM44_012132</name>
</gene>
<sequence>MLKVTGVPSAMPSGSQSFFNVDSRKKQVTLYDPAVCGTPTAPEDRRVGVAAPKMFAFDAIFTQDDSQNEKIYLAEGPKNWRGQKAGREAGLVPELGCATRTIVLIGGRPL</sequence>
<accession>A0ABR1BAE8</accession>
<comment type="caution">
    <text evidence="1">The sequence shown here is derived from an EMBL/GenBank/DDBJ whole genome shotgun (WGS) entry which is preliminary data.</text>
</comment>
<dbReference type="PANTHER" id="PTHR21608">
    <property type="entry name" value="KINESIN-LIKE PROTEIN CG14535"/>
    <property type="match status" value="1"/>
</dbReference>
<evidence type="ECO:0000313" key="1">
    <source>
        <dbReference type="EMBL" id="KAK6640438.1"/>
    </source>
</evidence>
<reference evidence="1 2" key="1">
    <citation type="submission" date="2023-09" db="EMBL/GenBank/DDBJ databases">
        <title>Genomes of two closely related lineages of the louse Polyplax serrata with different host specificities.</title>
        <authorList>
            <person name="Martinu J."/>
            <person name="Tarabai H."/>
            <person name="Stefka J."/>
            <person name="Hypsa V."/>
        </authorList>
    </citation>
    <scope>NUCLEOTIDE SEQUENCE [LARGE SCALE GENOMIC DNA]</scope>
    <source>
        <strain evidence="1">98ZLc_SE</strain>
    </source>
</reference>
<proteinExistence type="predicted"/>
<dbReference type="PANTHER" id="PTHR21608:SF7">
    <property type="entry name" value="KINESIN-LIKE PROTEIN CG14535"/>
    <property type="match status" value="1"/>
</dbReference>
<organism evidence="1 2">
    <name type="scientific">Polyplax serrata</name>
    <name type="common">Common mouse louse</name>
    <dbReference type="NCBI Taxonomy" id="468196"/>
    <lineage>
        <taxon>Eukaryota</taxon>
        <taxon>Metazoa</taxon>
        <taxon>Ecdysozoa</taxon>
        <taxon>Arthropoda</taxon>
        <taxon>Hexapoda</taxon>
        <taxon>Insecta</taxon>
        <taxon>Pterygota</taxon>
        <taxon>Neoptera</taxon>
        <taxon>Paraneoptera</taxon>
        <taxon>Psocodea</taxon>
        <taxon>Troctomorpha</taxon>
        <taxon>Phthiraptera</taxon>
        <taxon>Anoplura</taxon>
        <taxon>Polyplacidae</taxon>
        <taxon>Polyplax</taxon>
    </lineage>
</organism>